<evidence type="ECO:0000313" key="9">
    <source>
        <dbReference type="Ensembl" id="ENSACLP00000069293.1"/>
    </source>
</evidence>
<dbReference type="Proteomes" id="UP000265100">
    <property type="component" value="Chromosome 2"/>
</dbReference>
<dbReference type="GO" id="GO:0005634">
    <property type="term" value="C:nucleus"/>
    <property type="evidence" value="ECO:0007669"/>
    <property type="project" value="UniProtKB-SubCell"/>
</dbReference>
<reference evidence="10" key="2">
    <citation type="submission" date="2023-03" db="EMBL/GenBank/DDBJ databases">
        <authorList>
            <consortium name="Wellcome Sanger Institute Data Sharing"/>
        </authorList>
    </citation>
    <scope>NUCLEOTIDE SEQUENCE [LARGE SCALE GENOMIC DNA]</scope>
</reference>
<evidence type="ECO:0000256" key="4">
    <source>
        <dbReference type="ARBA" id="ARBA00023042"/>
    </source>
</evidence>
<evidence type="ECO:0000256" key="6">
    <source>
        <dbReference type="ARBA" id="ARBA00023242"/>
    </source>
</evidence>
<dbReference type="GeneTree" id="ENSGT00390000001733"/>
<feature type="domain" description="MIF4G" evidence="8">
    <location>
        <begin position="52"/>
        <end position="264"/>
    </location>
</feature>
<evidence type="ECO:0000256" key="1">
    <source>
        <dbReference type="ARBA" id="ARBA00004123"/>
    </source>
</evidence>
<dbReference type="SMART" id="SM00543">
    <property type="entry name" value="MIF4G"/>
    <property type="match status" value="1"/>
</dbReference>
<dbReference type="GO" id="GO:0006370">
    <property type="term" value="P:7-methylguanosine mRNA capping"/>
    <property type="evidence" value="ECO:0007669"/>
    <property type="project" value="UniProtKB-KW"/>
</dbReference>
<dbReference type="Gene3D" id="1.25.40.180">
    <property type="match status" value="4"/>
</dbReference>
<reference evidence="9" key="4">
    <citation type="submission" date="2025-09" db="UniProtKB">
        <authorList>
            <consortium name="Ensembl"/>
        </authorList>
    </citation>
    <scope>IDENTIFICATION</scope>
</reference>
<dbReference type="GO" id="GO:0008380">
    <property type="term" value="P:RNA splicing"/>
    <property type="evidence" value="ECO:0007669"/>
    <property type="project" value="UniProtKB-KW"/>
</dbReference>
<organism evidence="9 10">
    <name type="scientific">Astatotilapia calliptera</name>
    <name type="common">Eastern happy</name>
    <name type="synonym">Chromis callipterus</name>
    <dbReference type="NCBI Taxonomy" id="8154"/>
    <lineage>
        <taxon>Eukaryota</taxon>
        <taxon>Metazoa</taxon>
        <taxon>Chordata</taxon>
        <taxon>Craniata</taxon>
        <taxon>Vertebrata</taxon>
        <taxon>Euteleostomi</taxon>
        <taxon>Actinopterygii</taxon>
        <taxon>Neopterygii</taxon>
        <taxon>Teleostei</taxon>
        <taxon>Neoteleostei</taxon>
        <taxon>Acanthomorphata</taxon>
        <taxon>Ovalentaria</taxon>
        <taxon>Cichlomorphae</taxon>
        <taxon>Cichliformes</taxon>
        <taxon>Cichlidae</taxon>
        <taxon>African cichlids</taxon>
        <taxon>Pseudocrenilabrinae</taxon>
        <taxon>Haplochromini</taxon>
        <taxon>Astatotilapia</taxon>
    </lineage>
</organism>
<keyword evidence="4" id="KW-0506">mRNA capping</keyword>
<sequence>MKYLRRALKTSIELLLGVAVCMRHQENNLLIPERERGQAHKRRRTSEPIEIEDRLESLICRVGEKSTSSLESNLEGLAGVLEADLPNYKSKILRILCAVARLLPEKLTVYTTLVGLLNARNYNFGGEFVEAMIRQLKETLKNNLYSEAVYLVRFLSDLVNCHVIAAPSMVAMFENFVSVTQEEDVPQVRSDWFVYVVLSCLPWVGKELYEKKDVEMDRLLSQIEGYLKRRVKTHVPMLQVWTADKPHPQEEYLDCLWAQIQKLKKDRWQERHILRPYIAFDSVLCEALQHNLPPFTPPGHMPDAQYPMPRVIFRVFDYTDAPEGPVMPGSHSVERFVIEENLHCIIKTHWKERKTCAAQLLSYPGKNKIPLNYHIVELAQATEMLYMRLDTMNTTCIDRLINWFSHHLSNFQFRWSWDDWSDCLTVDLEKPKPKFVKEVLEKCMRLSYHQRIVDIVPPTFSALIPADPIFTYKYPDESASSLPGYPMSITVSNAIKNRASNEEILTVLKEVPNPNQEDDDDEGESFNPLKIDVFLQTLLNLAAKSFSHSFSALGKFHEILKTLANSDEGKLHLLKVLYEVWRNHPQMIAVLVDKLIRTQVVDCAAVANWLFSQDMAHEFTRLFIWEILHSTIRKMNKHVQKIQKELEEAKDKLEKQQHKRDMDKNSEDEEGQLEEQIERLQEKVESAQSEQKNLFLVIFQRFIMLLTEHLVRCETGSVDISTPWYKNGIERLQQIFLMHHATIQQYMGTLENLLFTAELDHHILAVYQQFCALQL</sequence>
<dbReference type="PANTHER" id="PTHR12412:SF2">
    <property type="entry name" value="NUCLEAR CAP-BINDING PROTEIN SUBUNIT 1"/>
    <property type="match status" value="1"/>
</dbReference>
<evidence type="ECO:0000259" key="8">
    <source>
        <dbReference type="SMART" id="SM00543"/>
    </source>
</evidence>
<dbReference type="PANTHER" id="PTHR12412">
    <property type="entry name" value="CAP BINDING PROTEIN"/>
    <property type="match status" value="1"/>
</dbReference>
<dbReference type="InterPro" id="IPR027159">
    <property type="entry name" value="CBP80"/>
</dbReference>
<dbReference type="Pfam" id="PF09088">
    <property type="entry name" value="MIF4G_like"/>
    <property type="match status" value="1"/>
</dbReference>
<reference evidence="9 10" key="1">
    <citation type="submission" date="2018-05" db="EMBL/GenBank/DDBJ databases">
        <authorList>
            <person name="Datahose"/>
        </authorList>
    </citation>
    <scope>NUCLEOTIDE SEQUENCE</scope>
</reference>
<dbReference type="FunFam" id="1.25.40.180:FF:000021">
    <property type="entry name" value="Nuclear cap binding protein subunit 1"/>
    <property type="match status" value="1"/>
</dbReference>
<keyword evidence="6" id="KW-0539">Nucleus</keyword>
<accession>A0AAX7UHA9</accession>
<feature type="compositionally biased region" description="Acidic residues" evidence="7">
    <location>
        <begin position="666"/>
        <end position="675"/>
    </location>
</feature>
<proteinExistence type="inferred from homology"/>
<evidence type="ECO:0000313" key="10">
    <source>
        <dbReference type="Proteomes" id="UP000265100"/>
    </source>
</evidence>
<gene>
    <name evidence="9" type="primary">NCBP1</name>
</gene>
<dbReference type="GO" id="GO:0006406">
    <property type="term" value="P:mRNA export from nucleus"/>
    <property type="evidence" value="ECO:0007669"/>
    <property type="project" value="InterPro"/>
</dbReference>
<reference evidence="9" key="3">
    <citation type="submission" date="2025-08" db="UniProtKB">
        <authorList>
            <consortium name="Ensembl"/>
        </authorList>
    </citation>
    <scope>IDENTIFICATION</scope>
</reference>
<dbReference type="GO" id="GO:0005846">
    <property type="term" value="C:nuclear cap binding complex"/>
    <property type="evidence" value="ECO:0007669"/>
    <property type="project" value="InterPro"/>
</dbReference>
<dbReference type="AlphaFoldDB" id="A0AAX7UHA9"/>
<evidence type="ECO:0000256" key="2">
    <source>
        <dbReference type="ARBA" id="ARBA00007413"/>
    </source>
</evidence>
<comment type="subcellular location">
    <subcellularLocation>
        <location evidence="1">Nucleus</location>
    </subcellularLocation>
</comment>
<evidence type="ECO:0000256" key="5">
    <source>
        <dbReference type="ARBA" id="ARBA00023187"/>
    </source>
</evidence>
<feature type="region of interest" description="Disordered" evidence="7">
    <location>
        <begin position="651"/>
        <end position="679"/>
    </location>
</feature>
<dbReference type="SUPFAM" id="SSF48371">
    <property type="entry name" value="ARM repeat"/>
    <property type="match status" value="3"/>
</dbReference>
<keyword evidence="5" id="KW-0508">mRNA splicing</keyword>
<dbReference type="InterPro" id="IPR015172">
    <property type="entry name" value="MIF4G-like_typ-1"/>
</dbReference>
<dbReference type="InterPro" id="IPR015174">
    <property type="entry name" value="MIF4G-like_typ-2"/>
</dbReference>
<dbReference type="InterPro" id="IPR016024">
    <property type="entry name" value="ARM-type_fold"/>
</dbReference>
<dbReference type="Pfam" id="PF09090">
    <property type="entry name" value="MIF4G_like_2"/>
    <property type="match status" value="1"/>
</dbReference>
<dbReference type="GO" id="GO:0000184">
    <property type="term" value="P:nuclear-transcribed mRNA catabolic process, nonsense-mediated decay"/>
    <property type="evidence" value="ECO:0007669"/>
    <property type="project" value="TreeGrafter"/>
</dbReference>
<comment type="similarity">
    <text evidence="2">Belongs to the NCBP1 family.</text>
</comment>
<keyword evidence="3" id="KW-0507">mRNA processing</keyword>
<dbReference type="Pfam" id="PF02854">
    <property type="entry name" value="MIF4G"/>
    <property type="match status" value="1"/>
</dbReference>
<dbReference type="GO" id="GO:0003729">
    <property type="term" value="F:mRNA binding"/>
    <property type="evidence" value="ECO:0007669"/>
    <property type="project" value="TreeGrafter"/>
</dbReference>
<dbReference type="GO" id="GO:0050684">
    <property type="term" value="P:regulation of mRNA processing"/>
    <property type="evidence" value="ECO:0007669"/>
    <property type="project" value="TreeGrafter"/>
</dbReference>
<dbReference type="InterPro" id="IPR003890">
    <property type="entry name" value="MIF4G-like_typ-3"/>
</dbReference>
<evidence type="ECO:0000256" key="3">
    <source>
        <dbReference type="ARBA" id="ARBA00022664"/>
    </source>
</evidence>
<feature type="compositionally biased region" description="Basic and acidic residues" evidence="7">
    <location>
        <begin position="651"/>
        <end position="665"/>
    </location>
</feature>
<dbReference type="Ensembl" id="ENSACLT00000062480.1">
    <property type="protein sequence ID" value="ENSACLP00000069293.1"/>
    <property type="gene ID" value="ENSACLG00000014812.2"/>
</dbReference>
<protein>
    <recommendedName>
        <fullName evidence="8">MIF4G domain-containing protein</fullName>
    </recommendedName>
</protein>
<keyword evidence="10" id="KW-1185">Reference proteome</keyword>
<dbReference type="GO" id="GO:0000339">
    <property type="term" value="F:RNA cap binding"/>
    <property type="evidence" value="ECO:0007669"/>
    <property type="project" value="InterPro"/>
</dbReference>
<evidence type="ECO:0000256" key="7">
    <source>
        <dbReference type="SAM" id="MobiDB-lite"/>
    </source>
</evidence>
<name>A0AAX7UHA9_ASTCA</name>